<sequence>MTKQTQEAYIVAAVRTPVGKAPRGMFKNVRPDDMLVHVLRAVMKQCEGLDPKAIDDVIVGCAMPEAEQGINVARVGLLLAGLPDNVAGMTINRFCASGLQSVALAADRIRLGEADVMIAGGTESMSMVPMMGNKVSMNPMMFAHEENVAIAYGMGMTAEKVAEQWKVSREDQDEFALTSHQRAIKAIQSGEFQQEIAPYPVDEKRPDLITHQVREKIVIKDTDEGPRADTSLDALAKLKPVFAAQGSVTAGNSSQMSDGAGAVVLMSEAAMQRFNLSPIGRFIGFSVAGVPPEIMGIGPIKAIPKVLAQTGIKQDELDWIELNEAFAAQSLAVIRDLGLDRNKVNPLGGAIALGHPLGATGSIRVATLLHGLRRHKQKYGMVTMCIGSGMGAAGVFEAL</sequence>
<evidence type="ECO:0000256" key="7">
    <source>
        <dbReference type="RuleBase" id="RU003557"/>
    </source>
</evidence>
<feature type="active site" description="Proton acceptor" evidence="6">
    <location>
        <position position="355"/>
    </location>
</feature>
<feature type="active site" description="Acyl-thioester intermediate" evidence="6">
    <location>
        <position position="95"/>
    </location>
</feature>
<dbReference type="PROSITE" id="PS00098">
    <property type="entry name" value="THIOLASE_1"/>
    <property type="match status" value="1"/>
</dbReference>
<accession>A0A285BVN8</accession>
<dbReference type="Pfam" id="PF02803">
    <property type="entry name" value="Thiolase_C"/>
    <property type="match status" value="1"/>
</dbReference>
<dbReference type="NCBIfam" id="TIGR01930">
    <property type="entry name" value="AcCoA-C-Actrans"/>
    <property type="match status" value="1"/>
</dbReference>
<evidence type="ECO:0000256" key="2">
    <source>
        <dbReference type="ARBA" id="ARBA00010982"/>
    </source>
</evidence>
<dbReference type="RefSeq" id="WP_096292049.1">
    <property type="nucleotide sequence ID" value="NZ_LT907782.1"/>
</dbReference>
<feature type="domain" description="Thiolase C-terminal" evidence="9">
    <location>
        <begin position="277"/>
        <end position="397"/>
    </location>
</feature>
<evidence type="ECO:0000256" key="4">
    <source>
        <dbReference type="ARBA" id="ARBA00023315"/>
    </source>
</evidence>
<dbReference type="EMBL" id="LT907782">
    <property type="protein sequence ID" value="SNX59290.1"/>
    <property type="molecule type" value="Genomic_DNA"/>
</dbReference>
<evidence type="ECO:0000313" key="11">
    <source>
        <dbReference type="Proteomes" id="UP000242498"/>
    </source>
</evidence>
<dbReference type="GO" id="GO:0006635">
    <property type="term" value="P:fatty acid beta-oxidation"/>
    <property type="evidence" value="ECO:0007669"/>
    <property type="project" value="TreeGrafter"/>
</dbReference>
<dbReference type="PIRSF" id="PIRSF000429">
    <property type="entry name" value="Ac-CoA_Ac_transf"/>
    <property type="match status" value="1"/>
</dbReference>
<dbReference type="Pfam" id="PF00108">
    <property type="entry name" value="Thiolase_N"/>
    <property type="match status" value="1"/>
</dbReference>
<dbReference type="OrthoDB" id="6139495at2"/>
<dbReference type="FunFam" id="3.40.47.10:FF:000010">
    <property type="entry name" value="Acetyl-CoA acetyltransferase (Thiolase)"/>
    <property type="match status" value="1"/>
</dbReference>
<dbReference type="PANTHER" id="PTHR43853:SF21">
    <property type="entry name" value="STEROID 3-KETOACYL-COA THIOLASE"/>
    <property type="match status" value="1"/>
</dbReference>
<dbReference type="Proteomes" id="UP000242498">
    <property type="component" value="Chromosome I"/>
</dbReference>
<keyword evidence="4 7" id="KW-0012">Acyltransferase</keyword>
<dbReference type="PROSITE" id="PS00737">
    <property type="entry name" value="THIOLASE_2"/>
    <property type="match status" value="1"/>
</dbReference>
<dbReference type="EC" id="2.3.1.16" evidence="5"/>
<dbReference type="GO" id="GO:0010124">
    <property type="term" value="P:phenylacetate catabolic process"/>
    <property type="evidence" value="ECO:0007669"/>
    <property type="project" value="TreeGrafter"/>
</dbReference>
<evidence type="ECO:0000259" key="8">
    <source>
        <dbReference type="Pfam" id="PF00108"/>
    </source>
</evidence>
<feature type="active site" description="Proton acceptor" evidence="6">
    <location>
        <position position="385"/>
    </location>
</feature>
<comment type="similarity">
    <text evidence="2 7">Belongs to the thiolase-like superfamily. Thiolase family.</text>
</comment>
<proteinExistence type="inferred from homology"/>
<evidence type="ECO:0000256" key="3">
    <source>
        <dbReference type="ARBA" id="ARBA00022679"/>
    </source>
</evidence>
<dbReference type="InterPro" id="IPR002155">
    <property type="entry name" value="Thiolase"/>
</dbReference>
<dbReference type="InterPro" id="IPR050215">
    <property type="entry name" value="Thiolase-like_sf_Thiolase"/>
</dbReference>
<gene>
    <name evidence="10" type="ORF">SAMN06296273_0730</name>
</gene>
<dbReference type="PANTHER" id="PTHR43853">
    <property type="entry name" value="3-KETOACYL-COA THIOLASE, PEROXISOMAL"/>
    <property type="match status" value="1"/>
</dbReference>
<feature type="domain" description="Thiolase N-terminal" evidence="8">
    <location>
        <begin position="9"/>
        <end position="268"/>
    </location>
</feature>
<evidence type="ECO:0000256" key="6">
    <source>
        <dbReference type="PIRSR" id="PIRSR000429-1"/>
    </source>
</evidence>
<dbReference type="InterPro" id="IPR020616">
    <property type="entry name" value="Thiolase_N"/>
</dbReference>
<evidence type="ECO:0000256" key="5">
    <source>
        <dbReference type="ARBA" id="ARBA00024073"/>
    </source>
</evidence>
<dbReference type="SUPFAM" id="SSF53901">
    <property type="entry name" value="Thiolase-like"/>
    <property type="match status" value="2"/>
</dbReference>
<dbReference type="NCBIfam" id="NF006553">
    <property type="entry name" value="PRK09052.1"/>
    <property type="match status" value="1"/>
</dbReference>
<protein>
    <recommendedName>
        <fullName evidence="5">acetyl-CoA C-acyltransferase</fullName>
        <ecNumber evidence="5">2.3.1.16</ecNumber>
    </recommendedName>
</protein>
<dbReference type="CDD" id="cd00751">
    <property type="entry name" value="thiolase"/>
    <property type="match status" value="1"/>
</dbReference>
<evidence type="ECO:0000256" key="1">
    <source>
        <dbReference type="ARBA" id="ARBA00005189"/>
    </source>
</evidence>
<dbReference type="InterPro" id="IPR020613">
    <property type="entry name" value="Thiolase_CS"/>
</dbReference>
<dbReference type="InterPro" id="IPR016039">
    <property type="entry name" value="Thiolase-like"/>
</dbReference>
<evidence type="ECO:0000313" key="10">
    <source>
        <dbReference type="EMBL" id="SNX59290.1"/>
    </source>
</evidence>
<dbReference type="GO" id="GO:0003988">
    <property type="term" value="F:acetyl-CoA C-acyltransferase activity"/>
    <property type="evidence" value="ECO:0007669"/>
    <property type="project" value="UniProtKB-EC"/>
</dbReference>
<dbReference type="InterPro" id="IPR020610">
    <property type="entry name" value="Thiolase_AS"/>
</dbReference>
<dbReference type="AlphaFoldDB" id="A0A285BVN8"/>
<dbReference type="InterPro" id="IPR020617">
    <property type="entry name" value="Thiolase_C"/>
</dbReference>
<dbReference type="InterPro" id="IPR020615">
    <property type="entry name" value="Thiolase_acyl_enz_int_AS"/>
</dbReference>
<dbReference type="Gene3D" id="3.40.47.10">
    <property type="match status" value="1"/>
</dbReference>
<organism evidence="10 11">
    <name type="scientific">Nitrosomonas ureae</name>
    <dbReference type="NCBI Taxonomy" id="44577"/>
    <lineage>
        <taxon>Bacteria</taxon>
        <taxon>Pseudomonadati</taxon>
        <taxon>Pseudomonadota</taxon>
        <taxon>Betaproteobacteria</taxon>
        <taxon>Nitrosomonadales</taxon>
        <taxon>Nitrosomonadaceae</taxon>
        <taxon>Nitrosomonas</taxon>
    </lineage>
</organism>
<evidence type="ECO:0000259" key="9">
    <source>
        <dbReference type="Pfam" id="PF02803"/>
    </source>
</evidence>
<comment type="pathway">
    <text evidence="1">Lipid metabolism.</text>
</comment>
<reference evidence="10 11" key="1">
    <citation type="submission" date="2017-08" db="EMBL/GenBank/DDBJ databases">
        <authorList>
            <person name="de Groot N.N."/>
        </authorList>
    </citation>
    <scope>NUCLEOTIDE SEQUENCE [LARGE SCALE GENOMIC DNA]</scope>
    <source>
        <strain evidence="10 11">Nm15</strain>
    </source>
</reference>
<dbReference type="GO" id="GO:0005737">
    <property type="term" value="C:cytoplasm"/>
    <property type="evidence" value="ECO:0007669"/>
    <property type="project" value="UniProtKB-ARBA"/>
</dbReference>
<keyword evidence="3 7" id="KW-0808">Transferase</keyword>
<name>A0A285BVN8_9PROT</name>
<dbReference type="PROSITE" id="PS00099">
    <property type="entry name" value="THIOLASE_3"/>
    <property type="match status" value="1"/>
</dbReference>